<dbReference type="InterPro" id="IPR050090">
    <property type="entry name" value="Tyrosine_recombinase_XerCD"/>
</dbReference>
<sequence>MVVHIQEEDEDELVIKFEYSSERVKKVKKIAGKRWCPEERVWIIPYTEEAINKFFNLFSNEEIVVDKSLNIGNASDNILQSRSVKNLIEEMKEEIQLQGYSPKTIDVYLGHIKRFIKFHKKHPKKLKQKDVRKYLLVLLEQQKTSHSYANQALSAIKFLYKEVLQKEEVTFNLTRPKKEEKLPVVLSEQEVIKILDSIDNYKHRAILFLTYSAGLRVSEVVNLKADDIDSDRMLVRVKQGKGRKDRYTLLSEKALKVLREYAKRYSLDEWLFPGGKKGKHLTERSVQRVFKKACRKANIRKNVSIHSLRHSFATHLLENGVDLRYIQELLGHKSSKTTEIYTHVSNKNIGNIRSPLDDLV</sequence>
<organism evidence="9 10">
    <name type="scientific">Selenihalanaerobacter shriftii</name>
    <dbReference type="NCBI Taxonomy" id="142842"/>
    <lineage>
        <taxon>Bacteria</taxon>
        <taxon>Bacillati</taxon>
        <taxon>Bacillota</taxon>
        <taxon>Clostridia</taxon>
        <taxon>Halanaerobiales</taxon>
        <taxon>Halobacteroidaceae</taxon>
        <taxon>Selenihalanaerobacter</taxon>
    </lineage>
</organism>
<accession>A0A1T4QE53</accession>
<dbReference type="GO" id="GO:0006310">
    <property type="term" value="P:DNA recombination"/>
    <property type="evidence" value="ECO:0007669"/>
    <property type="project" value="UniProtKB-KW"/>
</dbReference>
<comment type="function">
    <text evidence="1">Site-specific tyrosine recombinase, which acts by catalyzing the cutting and rejoining of the recombining DNA molecules.</text>
</comment>
<evidence type="ECO:0000256" key="2">
    <source>
        <dbReference type="ARBA" id="ARBA00008857"/>
    </source>
</evidence>
<dbReference type="Gene3D" id="1.10.443.10">
    <property type="entry name" value="Intergrase catalytic core"/>
    <property type="match status" value="1"/>
</dbReference>
<dbReference type="GO" id="GO:0003677">
    <property type="term" value="F:DNA binding"/>
    <property type="evidence" value="ECO:0007669"/>
    <property type="project" value="UniProtKB-UniRule"/>
</dbReference>
<keyword evidence="10" id="KW-1185">Reference proteome</keyword>
<dbReference type="AlphaFoldDB" id="A0A1T4QE53"/>
<dbReference type="SUPFAM" id="SSF56349">
    <property type="entry name" value="DNA breaking-rejoining enzymes"/>
    <property type="match status" value="1"/>
</dbReference>
<evidence type="ECO:0000313" key="9">
    <source>
        <dbReference type="EMBL" id="SKA02093.1"/>
    </source>
</evidence>
<dbReference type="OrthoDB" id="9801717at2"/>
<reference evidence="10" key="1">
    <citation type="submission" date="2017-02" db="EMBL/GenBank/DDBJ databases">
        <authorList>
            <person name="Varghese N."/>
            <person name="Submissions S."/>
        </authorList>
    </citation>
    <scope>NUCLEOTIDE SEQUENCE [LARGE SCALE GENOMIC DNA]</scope>
    <source>
        <strain evidence="10">ATCC BAA-73</strain>
    </source>
</reference>
<dbReference type="PROSITE" id="PS51898">
    <property type="entry name" value="TYR_RECOMBINASE"/>
    <property type="match status" value="1"/>
</dbReference>
<dbReference type="InterPro" id="IPR010998">
    <property type="entry name" value="Integrase_recombinase_N"/>
</dbReference>
<dbReference type="GO" id="GO:0015074">
    <property type="term" value="P:DNA integration"/>
    <property type="evidence" value="ECO:0007669"/>
    <property type="project" value="UniProtKB-KW"/>
</dbReference>
<feature type="domain" description="Core-binding (CB)" evidence="8">
    <location>
        <begin position="82"/>
        <end position="164"/>
    </location>
</feature>
<name>A0A1T4QE53_9FIRM</name>
<evidence type="ECO:0000259" key="7">
    <source>
        <dbReference type="PROSITE" id="PS51898"/>
    </source>
</evidence>
<dbReference type="InterPro" id="IPR044068">
    <property type="entry name" value="CB"/>
</dbReference>
<evidence type="ECO:0000256" key="1">
    <source>
        <dbReference type="ARBA" id="ARBA00003283"/>
    </source>
</evidence>
<dbReference type="PANTHER" id="PTHR30349">
    <property type="entry name" value="PHAGE INTEGRASE-RELATED"/>
    <property type="match status" value="1"/>
</dbReference>
<keyword evidence="5" id="KW-0233">DNA recombination</keyword>
<gene>
    <name evidence="9" type="ORF">SAMN02745118_02531</name>
</gene>
<evidence type="ECO:0000256" key="6">
    <source>
        <dbReference type="PROSITE-ProRule" id="PRU01248"/>
    </source>
</evidence>
<dbReference type="STRING" id="142842.SAMN02745118_02531"/>
<dbReference type="PANTHER" id="PTHR30349:SF64">
    <property type="entry name" value="PROPHAGE INTEGRASE INTD-RELATED"/>
    <property type="match status" value="1"/>
</dbReference>
<evidence type="ECO:0000256" key="5">
    <source>
        <dbReference type="ARBA" id="ARBA00023172"/>
    </source>
</evidence>
<dbReference type="Proteomes" id="UP000190625">
    <property type="component" value="Unassembled WGS sequence"/>
</dbReference>
<dbReference type="EMBL" id="FUWM01000027">
    <property type="protein sequence ID" value="SKA02093.1"/>
    <property type="molecule type" value="Genomic_DNA"/>
</dbReference>
<dbReference type="InterPro" id="IPR011010">
    <property type="entry name" value="DNA_brk_join_enz"/>
</dbReference>
<proteinExistence type="inferred from homology"/>
<evidence type="ECO:0000256" key="4">
    <source>
        <dbReference type="ARBA" id="ARBA00023125"/>
    </source>
</evidence>
<feature type="domain" description="Tyr recombinase" evidence="7">
    <location>
        <begin position="181"/>
        <end position="354"/>
    </location>
</feature>
<evidence type="ECO:0000256" key="3">
    <source>
        <dbReference type="ARBA" id="ARBA00022908"/>
    </source>
</evidence>
<dbReference type="InterPro" id="IPR002104">
    <property type="entry name" value="Integrase_catalytic"/>
</dbReference>
<dbReference type="Pfam" id="PF13495">
    <property type="entry name" value="Phage_int_SAM_4"/>
    <property type="match status" value="1"/>
</dbReference>
<dbReference type="RefSeq" id="WP_078810955.1">
    <property type="nucleotide sequence ID" value="NZ_FUWM01000027.1"/>
</dbReference>
<dbReference type="InterPro" id="IPR004107">
    <property type="entry name" value="Integrase_SAM-like_N"/>
</dbReference>
<dbReference type="Gene3D" id="1.10.150.130">
    <property type="match status" value="1"/>
</dbReference>
<keyword evidence="4 6" id="KW-0238">DNA-binding</keyword>
<evidence type="ECO:0000259" key="8">
    <source>
        <dbReference type="PROSITE" id="PS51900"/>
    </source>
</evidence>
<dbReference type="Pfam" id="PF00589">
    <property type="entry name" value="Phage_integrase"/>
    <property type="match status" value="1"/>
</dbReference>
<evidence type="ECO:0000313" key="10">
    <source>
        <dbReference type="Proteomes" id="UP000190625"/>
    </source>
</evidence>
<comment type="similarity">
    <text evidence="2">Belongs to the 'phage' integrase family.</text>
</comment>
<dbReference type="PROSITE" id="PS51900">
    <property type="entry name" value="CB"/>
    <property type="match status" value="1"/>
</dbReference>
<protein>
    <submittedName>
        <fullName evidence="9">Site-specific recombinase XerD</fullName>
    </submittedName>
</protein>
<dbReference type="NCBIfam" id="NF040815">
    <property type="entry name" value="recomb_XerA_Arch"/>
    <property type="match status" value="1"/>
</dbReference>
<dbReference type="InterPro" id="IPR013762">
    <property type="entry name" value="Integrase-like_cat_sf"/>
</dbReference>
<keyword evidence="3" id="KW-0229">DNA integration</keyword>